<evidence type="ECO:0000313" key="3">
    <source>
        <dbReference type="Proteomes" id="UP000039046"/>
    </source>
</evidence>
<organism evidence="2 3">
    <name type="scientific">[Torrubiella] hemipterigena</name>
    <dbReference type="NCBI Taxonomy" id="1531966"/>
    <lineage>
        <taxon>Eukaryota</taxon>
        <taxon>Fungi</taxon>
        <taxon>Dikarya</taxon>
        <taxon>Ascomycota</taxon>
        <taxon>Pezizomycotina</taxon>
        <taxon>Sordariomycetes</taxon>
        <taxon>Hypocreomycetidae</taxon>
        <taxon>Hypocreales</taxon>
        <taxon>Clavicipitaceae</taxon>
        <taxon>Clavicipitaceae incertae sedis</taxon>
        <taxon>'Torrubiella' clade</taxon>
    </lineage>
</organism>
<dbReference type="STRING" id="1531966.A0A0A1TE10"/>
<dbReference type="AlphaFoldDB" id="A0A0A1TE10"/>
<reference evidence="2 3" key="1">
    <citation type="journal article" date="2015" name="Genome Announc.">
        <title>Draft Genome Sequence and Gene Annotation of the Entomopathogenic Fungus Verticillium hemipterigenum.</title>
        <authorList>
            <person name="Horn F."/>
            <person name="Habel A."/>
            <person name="Scharf D.H."/>
            <person name="Dworschak J."/>
            <person name="Brakhage A.A."/>
            <person name="Guthke R."/>
            <person name="Hertweck C."/>
            <person name="Linde J."/>
        </authorList>
    </citation>
    <scope>NUCLEOTIDE SEQUENCE [LARGE SCALE GENOMIC DNA]</scope>
</reference>
<name>A0A0A1TE10_9HYPO</name>
<dbReference type="HOGENOM" id="CLU_054614_3_0_1"/>
<dbReference type="EMBL" id="CDHN01000002">
    <property type="protein sequence ID" value="CEJ87753.1"/>
    <property type="molecule type" value="Genomic_DNA"/>
</dbReference>
<sequence>MRSQPKYKLDKLVAIISDFYEFLTTLHFNPDGLKYPPLQGWPQITSTTIGRWRHDWATQVLSKLPYFTRGPSGGQQKRYFIYLAFGHESGGREIVHNVKGGEIIEDIIRVQHVDQKDIREYFDDLKEEYRSLRLIPCHRYLTLCSEDVPESSAAITEENVLSQKEEWGTNLDIQYIRQVYREHGWPQAFRRQEAFAIVEGLMVKCEERGDSSWEADDEDDFNEDYDEGEGDEENEEEDGEGEDAEDEDDKRVHTKVNRML</sequence>
<dbReference type="Proteomes" id="UP000039046">
    <property type="component" value="Unassembled WGS sequence"/>
</dbReference>
<feature type="region of interest" description="Disordered" evidence="1">
    <location>
        <begin position="208"/>
        <end position="260"/>
    </location>
</feature>
<keyword evidence="3" id="KW-1185">Reference proteome</keyword>
<feature type="compositionally biased region" description="Acidic residues" evidence="1">
    <location>
        <begin position="213"/>
        <end position="248"/>
    </location>
</feature>
<protein>
    <submittedName>
        <fullName evidence="2">Uncharacterized protein</fullName>
    </submittedName>
</protein>
<dbReference type="OrthoDB" id="5343383at2759"/>
<evidence type="ECO:0000313" key="2">
    <source>
        <dbReference type="EMBL" id="CEJ87753.1"/>
    </source>
</evidence>
<accession>A0A0A1TE10</accession>
<evidence type="ECO:0000256" key="1">
    <source>
        <dbReference type="SAM" id="MobiDB-lite"/>
    </source>
</evidence>
<gene>
    <name evidence="2" type="ORF">VHEMI04504</name>
</gene>
<proteinExistence type="predicted"/>